<dbReference type="EMBL" id="FJUX01000041">
    <property type="protein sequence ID" value="CZS99476.1"/>
    <property type="molecule type" value="Genomic_DNA"/>
</dbReference>
<dbReference type="Proteomes" id="UP000178912">
    <property type="component" value="Unassembled WGS sequence"/>
</dbReference>
<protein>
    <recommendedName>
        <fullName evidence="3">ABC transporter domain-containing protein</fullName>
    </recommendedName>
</protein>
<dbReference type="SUPFAM" id="SSF52540">
    <property type="entry name" value="P-loop containing nucleoside triphosphate hydrolases"/>
    <property type="match status" value="1"/>
</dbReference>
<sequence length="233" mass="26350">MNSKRLISVLKEEPEPSNTSGEQPRTGYTIFSKDIIESIVDIEFKSVAIGSLNPLSFRCKSETTTIVLGIPNGERASFTQLLICISIAQASIISLGGVNIQRYTPDVLRWKVSLIPREYYLLGENIIGSLKFRLQDSESINDNTIKLTYKTVKIHNRIEKLPGGYYTSVDQNFYSLDIDKRRRLMLTRIVLQDPFIVICDKAITTLHKETDEDLKEALKGGFEGRTVLVLKYA</sequence>
<evidence type="ECO:0008006" key="3">
    <source>
        <dbReference type="Google" id="ProtNLM"/>
    </source>
</evidence>
<dbReference type="InterPro" id="IPR039421">
    <property type="entry name" value="Type_1_exporter"/>
</dbReference>
<reference evidence="2" key="1">
    <citation type="submission" date="2016-03" db="EMBL/GenBank/DDBJ databases">
        <authorList>
            <person name="Guldener U."/>
        </authorList>
    </citation>
    <scope>NUCLEOTIDE SEQUENCE [LARGE SCALE GENOMIC DNA]</scope>
    <source>
        <strain evidence="2">04CH-RAC-A.6.1</strain>
    </source>
</reference>
<accession>A0A1E1KN79</accession>
<dbReference type="InterPro" id="IPR027417">
    <property type="entry name" value="P-loop_NTPase"/>
</dbReference>
<name>A0A1E1KN79_9HELO</name>
<evidence type="ECO:0000313" key="2">
    <source>
        <dbReference type="Proteomes" id="UP000178912"/>
    </source>
</evidence>
<keyword evidence="2" id="KW-1185">Reference proteome</keyword>
<dbReference type="OrthoDB" id="6500128at2759"/>
<gene>
    <name evidence="1" type="ORF">RAG0_07814</name>
</gene>
<evidence type="ECO:0000313" key="1">
    <source>
        <dbReference type="EMBL" id="CZS99476.1"/>
    </source>
</evidence>
<dbReference type="PANTHER" id="PTHR43394:SF1">
    <property type="entry name" value="ATP-BINDING CASSETTE SUB-FAMILY B MEMBER 10, MITOCHONDRIAL"/>
    <property type="match status" value="1"/>
</dbReference>
<dbReference type="PANTHER" id="PTHR43394">
    <property type="entry name" value="ATP-DEPENDENT PERMEASE MDL1, MITOCHONDRIAL"/>
    <property type="match status" value="1"/>
</dbReference>
<organism evidence="1 2">
    <name type="scientific">Rhynchosporium agropyri</name>
    <dbReference type="NCBI Taxonomy" id="914238"/>
    <lineage>
        <taxon>Eukaryota</taxon>
        <taxon>Fungi</taxon>
        <taxon>Dikarya</taxon>
        <taxon>Ascomycota</taxon>
        <taxon>Pezizomycotina</taxon>
        <taxon>Leotiomycetes</taxon>
        <taxon>Helotiales</taxon>
        <taxon>Ploettnerulaceae</taxon>
        <taxon>Rhynchosporium</taxon>
    </lineage>
</organism>
<dbReference type="GO" id="GO:0015421">
    <property type="term" value="F:ABC-type oligopeptide transporter activity"/>
    <property type="evidence" value="ECO:0007669"/>
    <property type="project" value="TreeGrafter"/>
</dbReference>
<dbReference type="Gene3D" id="3.40.50.300">
    <property type="entry name" value="P-loop containing nucleotide triphosphate hydrolases"/>
    <property type="match status" value="1"/>
</dbReference>
<proteinExistence type="predicted"/>
<dbReference type="AlphaFoldDB" id="A0A1E1KN79"/>